<dbReference type="EMBL" id="AYHA01000123">
    <property type="protein sequence ID" value="ESS01007.1"/>
    <property type="molecule type" value="Genomic_DNA"/>
</dbReference>
<evidence type="ECO:0000313" key="2">
    <source>
        <dbReference type="Proteomes" id="UP000018412"/>
    </source>
</evidence>
<organism evidence="1 2">
    <name type="scientific">Limosilactobacillus fermentum NB-22</name>
    <dbReference type="NCBI Taxonomy" id="1408443"/>
    <lineage>
        <taxon>Bacteria</taxon>
        <taxon>Bacillati</taxon>
        <taxon>Bacillota</taxon>
        <taxon>Bacilli</taxon>
        <taxon>Lactobacillales</taxon>
        <taxon>Lactobacillaceae</taxon>
        <taxon>Limosilactobacillus</taxon>
    </lineage>
</organism>
<dbReference type="AlphaFoldDB" id="A0A829LWL5"/>
<dbReference type="Pfam" id="PF21205">
    <property type="entry name" value="Rep3_C"/>
    <property type="match status" value="1"/>
</dbReference>
<sequence length="54" mass="6241">MPAGVFKRDVLKRAEQELQSLYPDVQLFLTTKKQGVKVVGYELDIVRLKTHLKL</sequence>
<name>A0A829LWL5_LIMFE</name>
<reference evidence="1 2" key="2">
    <citation type="journal article" date="2015" name="Genome Announc.">
        <title>Draft Genome Sequence of Lactobacillus fermentum NB-22.</title>
        <authorList>
            <person name="Chaplin A.V."/>
            <person name="Shkoporov A.N."/>
            <person name="Efimov B.A."/>
            <person name="Pikina A.P."/>
            <person name="Borisova O.Y."/>
            <person name="Gladko I.A."/>
            <person name="Postnikova E.A."/>
            <person name="Lordkipanidze A.E."/>
            <person name="Kafarskaia L.I."/>
        </authorList>
    </citation>
    <scope>NUCLEOTIDE SEQUENCE [LARGE SCALE GENOMIC DNA]</scope>
    <source>
        <strain evidence="1 2">NB-22</strain>
    </source>
</reference>
<dbReference type="Proteomes" id="UP000018412">
    <property type="component" value="Unassembled WGS sequence"/>
</dbReference>
<proteinExistence type="predicted"/>
<protein>
    <submittedName>
        <fullName evidence="1">Uncharacterized protein</fullName>
    </submittedName>
</protein>
<evidence type="ECO:0000313" key="1">
    <source>
        <dbReference type="EMBL" id="ESS01007.1"/>
    </source>
</evidence>
<gene>
    <name evidence="1" type="ORF">NB22_07020</name>
</gene>
<reference evidence="2" key="1">
    <citation type="submission" date="2013-10" db="EMBL/GenBank/DDBJ databases">
        <title>Draft genome sequence of Lactobacillus fermentum NB-22.</title>
        <authorList>
            <person name="Chaplin A.V."/>
            <person name="Shkoporov A.N."/>
            <person name="Khokhlova E.V."/>
            <person name="Efimov B.A."/>
            <person name="Kafarskaia L.I."/>
        </authorList>
    </citation>
    <scope>NUCLEOTIDE SEQUENCE [LARGE SCALE GENOMIC DNA]</scope>
    <source>
        <strain evidence="2">NB-22</strain>
    </source>
</reference>
<accession>A0A829LWL5</accession>
<comment type="caution">
    <text evidence="1">The sequence shown here is derived from an EMBL/GenBank/DDBJ whole genome shotgun (WGS) entry which is preliminary data.</text>
</comment>